<dbReference type="Proteomes" id="UP001055460">
    <property type="component" value="Chromosome"/>
</dbReference>
<protein>
    <submittedName>
        <fullName evidence="1">Uncharacterized protein</fullName>
    </submittedName>
</protein>
<evidence type="ECO:0000313" key="1">
    <source>
        <dbReference type="EMBL" id="USJ24364.1"/>
    </source>
</evidence>
<reference evidence="1" key="1">
    <citation type="submission" date="2022-06" db="EMBL/GenBank/DDBJ databases">
        <title>Physiological and biochemical characterization and genomic elucidation of a strain of the genus Ensifer adhaerens M8 that combines arsenic oxidation and chromium reduction.</title>
        <authorList>
            <person name="Li X."/>
            <person name="Yu c."/>
        </authorList>
    </citation>
    <scope>NUCLEOTIDE SEQUENCE</scope>
    <source>
        <strain evidence="1">M8</strain>
    </source>
</reference>
<evidence type="ECO:0000313" key="2">
    <source>
        <dbReference type="Proteomes" id="UP001055460"/>
    </source>
</evidence>
<dbReference type="AlphaFoldDB" id="A0A9Q8YAY5"/>
<accession>A0A9Q8YAY5</accession>
<gene>
    <name evidence="1" type="ORF">NE863_05105</name>
</gene>
<sequence>MIIMMMFFAGLALDIAVPAMVLVAAVLADRAIYPVVFRQISERGAA</sequence>
<dbReference type="RefSeq" id="WP_181432565.1">
    <property type="nucleotide sequence ID" value="NZ_CAXURO020000001.1"/>
</dbReference>
<name>A0A9Q8YAY5_ENSAD</name>
<organism evidence="1 2">
    <name type="scientific">Ensifer adhaerens</name>
    <name type="common">Sinorhizobium morelense</name>
    <dbReference type="NCBI Taxonomy" id="106592"/>
    <lineage>
        <taxon>Bacteria</taxon>
        <taxon>Pseudomonadati</taxon>
        <taxon>Pseudomonadota</taxon>
        <taxon>Alphaproteobacteria</taxon>
        <taxon>Hyphomicrobiales</taxon>
        <taxon>Rhizobiaceae</taxon>
        <taxon>Sinorhizobium/Ensifer group</taxon>
        <taxon>Ensifer</taxon>
    </lineage>
</organism>
<dbReference type="EMBL" id="CP098807">
    <property type="protein sequence ID" value="USJ24364.1"/>
    <property type="molecule type" value="Genomic_DNA"/>
</dbReference>
<proteinExistence type="predicted"/>